<accession>A0A1H3K3L1</accession>
<feature type="chain" id="PRO_5011696569" evidence="2">
    <location>
        <begin position="24"/>
        <end position="415"/>
    </location>
</feature>
<proteinExistence type="predicted"/>
<evidence type="ECO:0000256" key="2">
    <source>
        <dbReference type="SAM" id="SignalP"/>
    </source>
</evidence>
<keyword evidence="2" id="KW-0732">Signal</keyword>
<feature type="coiled-coil region" evidence="1">
    <location>
        <begin position="124"/>
        <end position="192"/>
    </location>
</feature>
<dbReference type="RefSeq" id="WP_177169076.1">
    <property type="nucleotide sequence ID" value="NZ_FNOW01000074.1"/>
</dbReference>
<evidence type="ECO:0000313" key="4">
    <source>
        <dbReference type="Proteomes" id="UP000198672"/>
    </source>
</evidence>
<keyword evidence="4" id="KW-1185">Reference proteome</keyword>
<name>A0A1H3K3L1_ALLWA</name>
<sequence length="415" mass="47118">MFKHATFSAALLTLFSASSHTHAQPTAAELWSNTRERASDWWEQSRTLADEALHEARGLLAEPNGDFNQLWQRALPTLNNALILEEQHQNLPENAWFSRDQQANQAAINALLDEAVAILSVSPALQYRNRIQAQQQRILDWRAEIADYRQQRVIAPTESTFKKTVSDYDALIAAREADIQRTTQEIDGLKREFGQSLRAIGLKLDDQQLDLLLATVVGDNLVDLGILFDNIKAITQQLEQLVEQSGEDLPTARRYYGLYVVLLKSLERMHVQIESAIDEQYLPQIDHIVAQTQSLNQETERLLRTAPDRRAILEGNLKAQQLTLQAAGFYRQYLVDQATQVRQARKALQPDIATAWNTYETVRVSGELVGLVRSSQLLLDGLMNRQAPTLRPFESLEMQREIQKLTLQLRGNTST</sequence>
<protein>
    <submittedName>
        <fullName evidence="3">Uncharacterized protein</fullName>
    </submittedName>
</protein>
<dbReference type="Proteomes" id="UP000198672">
    <property type="component" value="Unassembled WGS sequence"/>
</dbReference>
<evidence type="ECO:0000256" key="1">
    <source>
        <dbReference type="SAM" id="Coils"/>
    </source>
</evidence>
<dbReference type="EMBL" id="FNOW01000074">
    <property type="protein sequence ID" value="SDY46409.1"/>
    <property type="molecule type" value="Genomic_DNA"/>
</dbReference>
<keyword evidence="1" id="KW-0175">Coiled coil</keyword>
<organism evidence="3 4">
    <name type="scientific">Allochromatium warmingii</name>
    <name type="common">Chromatium warmingii</name>
    <dbReference type="NCBI Taxonomy" id="61595"/>
    <lineage>
        <taxon>Bacteria</taxon>
        <taxon>Pseudomonadati</taxon>
        <taxon>Pseudomonadota</taxon>
        <taxon>Gammaproteobacteria</taxon>
        <taxon>Chromatiales</taxon>
        <taxon>Chromatiaceae</taxon>
        <taxon>Allochromatium</taxon>
    </lineage>
</organism>
<dbReference type="STRING" id="61595.SAMN05421644_1741"/>
<feature type="signal peptide" evidence="2">
    <location>
        <begin position="1"/>
        <end position="23"/>
    </location>
</feature>
<dbReference type="AlphaFoldDB" id="A0A1H3K3L1"/>
<reference evidence="4" key="1">
    <citation type="submission" date="2016-10" db="EMBL/GenBank/DDBJ databases">
        <authorList>
            <person name="Varghese N."/>
            <person name="Submissions S."/>
        </authorList>
    </citation>
    <scope>NUCLEOTIDE SEQUENCE [LARGE SCALE GENOMIC DNA]</scope>
    <source>
        <strain evidence="4">DSM 173</strain>
    </source>
</reference>
<gene>
    <name evidence="3" type="ORF">SAMN05421644_1741</name>
</gene>
<evidence type="ECO:0000313" key="3">
    <source>
        <dbReference type="EMBL" id="SDY46409.1"/>
    </source>
</evidence>